<evidence type="ECO:0000313" key="2">
    <source>
        <dbReference type="Proteomes" id="UP000814128"/>
    </source>
</evidence>
<gene>
    <name evidence="1" type="ORF">K488DRAFT_76569</name>
</gene>
<dbReference type="Proteomes" id="UP000814128">
    <property type="component" value="Unassembled WGS sequence"/>
</dbReference>
<sequence>MATATAPTLYIWPELWDLPSWDAESLSTLLHLQLAIPGRFGVVHSTNPDKSPNGQLPYLTHGLHTVVSYTSIVQYISGLNTSALPSVGPSPEPDAFSMDLDTMLGPSERASCVAWSAHMQNIIGDLLAHVFFSLPENYTSFIHPALAGLYSVPQRYYVPYRLRALQVPRLDASGLWNLAGEEIEDIQAEKQPENIPRNSKKPAPPLPDRIKIWKNAFFRERVLERARLAFEPYARLLGENRFFFYDRPTSLDVLLASRVLLFTVPHFPDPLIGDLLRNSFPTLIANARSVLSAAFPEPPSANYHLVQAESLDIRSLLPFSALWRGYSPGKKEQGKKSEEEIRIERGRWVWIGVAALGTLVYCMLAPPLVIRLVVNEKIRGGEELEEAEQEEADDEEEAMEEGDFPESDE</sequence>
<reference evidence="1" key="2">
    <citation type="journal article" date="2022" name="New Phytol.">
        <title>Evolutionary transition to the ectomycorrhizal habit in the genomes of a hyperdiverse lineage of mushroom-forming fungi.</title>
        <authorList>
            <person name="Looney B."/>
            <person name="Miyauchi S."/>
            <person name="Morin E."/>
            <person name="Drula E."/>
            <person name="Courty P.E."/>
            <person name="Kohler A."/>
            <person name="Kuo A."/>
            <person name="LaButti K."/>
            <person name="Pangilinan J."/>
            <person name="Lipzen A."/>
            <person name="Riley R."/>
            <person name="Andreopoulos W."/>
            <person name="He G."/>
            <person name="Johnson J."/>
            <person name="Nolan M."/>
            <person name="Tritt A."/>
            <person name="Barry K.W."/>
            <person name="Grigoriev I.V."/>
            <person name="Nagy L.G."/>
            <person name="Hibbett D."/>
            <person name="Henrissat B."/>
            <person name="Matheny P.B."/>
            <person name="Labbe J."/>
            <person name="Martin F.M."/>
        </authorList>
    </citation>
    <scope>NUCLEOTIDE SEQUENCE</scope>
    <source>
        <strain evidence="1">EC-137</strain>
    </source>
</reference>
<protein>
    <submittedName>
        <fullName evidence="1">Uncharacterized protein</fullName>
    </submittedName>
</protein>
<keyword evidence="2" id="KW-1185">Reference proteome</keyword>
<dbReference type="EMBL" id="MU273483">
    <property type="protein sequence ID" value="KAI0035533.1"/>
    <property type="molecule type" value="Genomic_DNA"/>
</dbReference>
<organism evidence="1 2">
    <name type="scientific">Vararia minispora EC-137</name>
    <dbReference type="NCBI Taxonomy" id="1314806"/>
    <lineage>
        <taxon>Eukaryota</taxon>
        <taxon>Fungi</taxon>
        <taxon>Dikarya</taxon>
        <taxon>Basidiomycota</taxon>
        <taxon>Agaricomycotina</taxon>
        <taxon>Agaricomycetes</taxon>
        <taxon>Russulales</taxon>
        <taxon>Lachnocladiaceae</taxon>
        <taxon>Vararia</taxon>
    </lineage>
</organism>
<proteinExistence type="predicted"/>
<name>A0ACB8QUN6_9AGAM</name>
<reference evidence="1" key="1">
    <citation type="submission" date="2021-02" db="EMBL/GenBank/DDBJ databases">
        <authorList>
            <consortium name="DOE Joint Genome Institute"/>
            <person name="Ahrendt S."/>
            <person name="Looney B.P."/>
            <person name="Miyauchi S."/>
            <person name="Morin E."/>
            <person name="Drula E."/>
            <person name="Courty P.E."/>
            <person name="Chicoki N."/>
            <person name="Fauchery L."/>
            <person name="Kohler A."/>
            <person name="Kuo A."/>
            <person name="Labutti K."/>
            <person name="Pangilinan J."/>
            <person name="Lipzen A."/>
            <person name="Riley R."/>
            <person name="Andreopoulos W."/>
            <person name="He G."/>
            <person name="Johnson J."/>
            <person name="Barry K.W."/>
            <person name="Grigoriev I.V."/>
            <person name="Nagy L."/>
            <person name="Hibbett D."/>
            <person name="Henrissat B."/>
            <person name="Matheny P.B."/>
            <person name="Labbe J."/>
            <person name="Martin F."/>
        </authorList>
    </citation>
    <scope>NUCLEOTIDE SEQUENCE</scope>
    <source>
        <strain evidence="1">EC-137</strain>
    </source>
</reference>
<comment type="caution">
    <text evidence="1">The sequence shown here is derived from an EMBL/GenBank/DDBJ whole genome shotgun (WGS) entry which is preliminary data.</text>
</comment>
<accession>A0ACB8QUN6</accession>
<evidence type="ECO:0000313" key="1">
    <source>
        <dbReference type="EMBL" id="KAI0035533.1"/>
    </source>
</evidence>